<keyword evidence="1" id="KW-0472">Membrane</keyword>
<evidence type="ECO:0000256" key="1">
    <source>
        <dbReference type="SAM" id="Phobius"/>
    </source>
</evidence>
<keyword evidence="1" id="KW-1133">Transmembrane helix</keyword>
<feature type="transmembrane region" description="Helical" evidence="1">
    <location>
        <begin position="12"/>
        <end position="31"/>
    </location>
</feature>
<name>A0A2P2K573_RHIMU</name>
<reference evidence="2" key="1">
    <citation type="submission" date="2018-02" db="EMBL/GenBank/DDBJ databases">
        <title>Rhizophora mucronata_Transcriptome.</title>
        <authorList>
            <person name="Meera S.P."/>
            <person name="Sreeshan A."/>
            <person name="Augustine A."/>
        </authorList>
    </citation>
    <scope>NUCLEOTIDE SEQUENCE</scope>
    <source>
        <tissue evidence="2">Leaf</tissue>
    </source>
</reference>
<dbReference type="EMBL" id="GGEC01020397">
    <property type="protein sequence ID" value="MBX00881.1"/>
    <property type="molecule type" value="Transcribed_RNA"/>
</dbReference>
<organism evidence="2">
    <name type="scientific">Rhizophora mucronata</name>
    <name type="common">Asiatic mangrove</name>
    <dbReference type="NCBI Taxonomy" id="61149"/>
    <lineage>
        <taxon>Eukaryota</taxon>
        <taxon>Viridiplantae</taxon>
        <taxon>Streptophyta</taxon>
        <taxon>Embryophyta</taxon>
        <taxon>Tracheophyta</taxon>
        <taxon>Spermatophyta</taxon>
        <taxon>Magnoliopsida</taxon>
        <taxon>eudicotyledons</taxon>
        <taxon>Gunneridae</taxon>
        <taxon>Pentapetalae</taxon>
        <taxon>rosids</taxon>
        <taxon>fabids</taxon>
        <taxon>Malpighiales</taxon>
        <taxon>Rhizophoraceae</taxon>
        <taxon>Rhizophora</taxon>
    </lineage>
</organism>
<protein>
    <submittedName>
        <fullName evidence="2">Uncharacterized protein</fullName>
    </submittedName>
</protein>
<accession>A0A2P2K573</accession>
<evidence type="ECO:0000313" key="2">
    <source>
        <dbReference type="EMBL" id="MBX00881.1"/>
    </source>
</evidence>
<sequence>MPKDSDKSSEPRLLYIVFLIFHLSILTKKLSKKKKQRKRVKIFSTWLNV</sequence>
<keyword evidence="1" id="KW-0812">Transmembrane</keyword>
<proteinExistence type="predicted"/>
<dbReference type="AlphaFoldDB" id="A0A2P2K573"/>